<organism evidence="2 3">
    <name type="scientific">Yinghuangia soli</name>
    <dbReference type="NCBI Taxonomy" id="2908204"/>
    <lineage>
        <taxon>Bacteria</taxon>
        <taxon>Bacillati</taxon>
        <taxon>Actinomycetota</taxon>
        <taxon>Actinomycetes</taxon>
        <taxon>Kitasatosporales</taxon>
        <taxon>Streptomycetaceae</taxon>
        <taxon>Yinghuangia</taxon>
    </lineage>
</organism>
<name>A0AA41Q5C3_9ACTN</name>
<proteinExistence type="predicted"/>
<feature type="region of interest" description="Disordered" evidence="1">
    <location>
        <begin position="1"/>
        <end position="79"/>
    </location>
</feature>
<sequence length="172" mass="18195">MANRDHRGTITLADTPGTPPTTEPTPSATGQAPSGSTPPGGTPPTQQLPSPQINLPPDGSRDRPDLLGALNPTSKGAGAYRVDPRLLKPAEDGAFQVARFLETLARSLEIGAPPGTYGFATNFQMGLLAVDWRAELAEVSRMAQATGDKILRTRCAYEAAERENDKLFTLNG</sequence>
<dbReference type="RefSeq" id="WP_235055613.1">
    <property type="nucleotide sequence ID" value="NZ_JAKFHA010000019.1"/>
</dbReference>
<gene>
    <name evidence="2" type="ORF">LZ495_27545</name>
</gene>
<accession>A0AA41Q5C3</accession>
<evidence type="ECO:0000313" key="3">
    <source>
        <dbReference type="Proteomes" id="UP001165378"/>
    </source>
</evidence>
<dbReference type="Proteomes" id="UP001165378">
    <property type="component" value="Unassembled WGS sequence"/>
</dbReference>
<dbReference type="AlphaFoldDB" id="A0AA41Q5C3"/>
<protein>
    <submittedName>
        <fullName evidence="2">Uncharacterized protein</fullName>
    </submittedName>
</protein>
<feature type="compositionally biased region" description="Low complexity" evidence="1">
    <location>
        <begin position="24"/>
        <end position="52"/>
    </location>
</feature>
<evidence type="ECO:0000256" key="1">
    <source>
        <dbReference type="SAM" id="MobiDB-lite"/>
    </source>
</evidence>
<dbReference type="EMBL" id="JAKFHA010000019">
    <property type="protein sequence ID" value="MCF2530946.1"/>
    <property type="molecule type" value="Genomic_DNA"/>
</dbReference>
<comment type="caution">
    <text evidence="2">The sequence shown here is derived from an EMBL/GenBank/DDBJ whole genome shotgun (WGS) entry which is preliminary data.</text>
</comment>
<keyword evidence="3" id="KW-1185">Reference proteome</keyword>
<evidence type="ECO:0000313" key="2">
    <source>
        <dbReference type="EMBL" id="MCF2530946.1"/>
    </source>
</evidence>
<reference evidence="2" key="1">
    <citation type="submission" date="2022-01" db="EMBL/GenBank/DDBJ databases">
        <title>Genome-Based Taxonomic Classification of the Phylum Actinobacteria.</title>
        <authorList>
            <person name="Gao Y."/>
        </authorList>
    </citation>
    <scope>NUCLEOTIDE SEQUENCE</scope>
    <source>
        <strain evidence="2">KLBMP 8922</strain>
    </source>
</reference>